<dbReference type="PANTHER" id="PTHR47495:SF2">
    <property type="entry name" value="ALDEHYDE DEHYDROGENASE"/>
    <property type="match status" value="1"/>
</dbReference>
<evidence type="ECO:0000313" key="3">
    <source>
        <dbReference type="Proteomes" id="UP001172083"/>
    </source>
</evidence>
<gene>
    <name evidence="2" type="ORF">QQ020_07330</name>
</gene>
<dbReference type="PANTHER" id="PTHR47495">
    <property type="entry name" value="ALDEHYDE DEHYDROGENASE"/>
    <property type="match status" value="1"/>
</dbReference>
<dbReference type="InterPro" id="IPR006311">
    <property type="entry name" value="TAT_signal"/>
</dbReference>
<dbReference type="SMART" id="SM01008">
    <property type="entry name" value="Ald_Xan_dh_C"/>
    <property type="match status" value="1"/>
</dbReference>
<dbReference type="InterPro" id="IPR037165">
    <property type="entry name" value="AldOxase/xan_DH_Mopterin-bd_sf"/>
</dbReference>
<dbReference type="InterPro" id="IPR012368">
    <property type="entry name" value="OxRdtase_Mopterin-bd_su_IorB"/>
</dbReference>
<dbReference type="Proteomes" id="UP001172083">
    <property type="component" value="Unassembled WGS sequence"/>
</dbReference>
<dbReference type="InterPro" id="IPR008274">
    <property type="entry name" value="AldOxase/xan_DH_MoCoBD1"/>
</dbReference>
<dbReference type="SUPFAM" id="SSF56003">
    <property type="entry name" value="Molybdenum cofactor-binding domain"/>
    <property type="match status" value="2"/>
</dbReference>
<dbReference type="Pfam" id="PF20256">
    <property type="entry name" value="MoCoBD_2"/>
    <property type="match status" value="2"/>
</dbReference>
<reference evidence="2" key="1">
    <citation type="submission" date="2023-06" db="EMBL/GenBank/DDBJ databases">
        <title>Genomic of Agaribacillus aureum.</title>
        <authorList>
            <person name="Wang G."/>
        </authorList>
    </citation>
    <scope>NUCLEOTIDE SEQUENCE</scope>
    <source>
        <strain evidence="2">BMA12</strain>
    </source>
</reference>
<keyword evidence="3" id="KW-1185">Reference proteome</keyword>
<dbReference type="InterPro" id="IPR000674">
    <property type="entry name" value="Ald_Oxase/Xan_DH_a/b"/>
</dbReference>
<comment type="caution">
    <text evidence="2">The sequence shown here is derived from an EMBL/GenBank/DDBJ whole genome shotgun (WGS) entry which is preliminary data.</text>
</comment>
<name>A0ABT8L4A5_9BACT</name>
<dbReference type="InterPro" id="IPR052516">
    <property type="entry name" value="N-heterocyclic_Hydroxylase"/>
</dbReference>
<sequence length="736" mass="82590">MSLSRRNFIKVSAVTGSGILFSFHMPKAADNNPFVFQPNLYIKISSDNIITLRIAEQELGQGVSTSLSMLLAEELEANLETIETEFIPYNKNLPDYQNEFGLTTGGSGSIVAKWKAMREAGAIVRDMLLEAAARTWNTSKDNCYAKKSFIHHQKNNKSLSYGQLAEKAAQLTPPEKVVLKTPEAYEIIGRPTPDLKNKFVATGQYKYSLDEEVPDMVFAAIVLYPTKDAKIQQYNPSKTLAIPGVSRIVEFPGTPKNASFNGSEAGLAVIADSTWAAMKGKKMLEDNVKWDYGEYGKKDMISLREDFKQALKEDFKERHQKGDVDAAFNREVTKTLIVSYENPYLAHGLMEPLNTIAHVKDNSCEIWAGSQSPQYTCYHLAKILDMPLEQFTFHPYPSGGGFGRRYFTDFVTQAALISKQIGLPVKVTWTREDEIQHGRYHPFRQEHYRGGLDKENNLVVAHYRGITTHAWGAGVDLIYHVPNRKVEFSIRDSPLHFGSWRSVGAHISAFGRECFIDEMAHFAKKDPVEFRKELLQKMLDEMTDANDNSDRTKFKKNQLPRYLKVIDTLRKKVNWGSVLPENEGLGIAISDYGYGRAFTNWRSSVCGQVAHVVVKDGIWEVKKITVVVDCGTVVNPSGARAQIEGSIYWALSPLIYPGIDIKRGQVAQSNFHDCKFLRIDGAPEIDISFISSTDHPTGMGETAVPTLTPAILNGIFNASGIRVRNIPVKELRYRYA</sequence>
<proteinExistence type="predicted"/>
<organism evidence="2 3">
    <name type="scientific">Agaribacillus aureus</name>
    <dbReference type="NCBI Taxonomy" id="3051825"/>
    <lineage>
        <taxon>Bacteria</taxon>
        <taxon>Pseudomonadati</taxon>
        <taxon>Bacteroidota</taxon>
        <taxon>Cytophagia</taxon>
        <taxon>Cytophagales</taxon>
        <taxon>Splendidivirgaceae</taxon>
        <taxon>Agaribacillus</taxon>
    </lineage>
</organism>
<dbReference type="Pfam" id="PF02738">
    <property type="entry name" value="MoCoBD_1"/>
    <property type="match status" value="1"/>
</dbReference>
<dbReference type="Gene3D" id="3.90.1170.50">
    <property type="entry name" value="Aldehyde oxidase/xanthine dehydrogenase, a/b hammerhead"/>
    <property type="match status" value="1"/>
</dbReference>
<dbReference type="EMBL" id="JAUJEB010000001">
    <property type="protein sequence ID" value="MDN5211856.1"/>
    <property type="molecule type" value="Genomic_DNA"/>
</dbReference>
<evidence type="ECO:0000259" key="1">
    <source>
        <dbReference type="SMART" id="SM01008"/>
    </source>
</evidence>
<dbReference type="Gene3D" id="3.30.365.10">
    <property type="entry name" value="Aldehyde oxidase/xanthine dehydrogenase, molybdopterin binding domain"/>
    <property type="match status" value="4"/>
</dbReference>
<dbReference type="PIRSF" id="PIRSF036389">
    <property type="entry name" value="IOR_B"/>
    <property type="match status" value="1"/>
</dbReference>
<evidence type="ECO:0000313" key="2">
    <source>
        <dbReference type="EMBL" id="MDN5211856.1"/>
    </source>
</evidence>
<feature type="domain" description="Aldehyde oxidase/xanthine dehydrogenase a/b hammerhead" evidence="1">
    <location>
        <begin position="202"/>
        <end position="294"/>
    </location>
</feature>
<accession>A0ABT8L4A5</accession>
<dbReference type="PROSITE" id="PS51318">
    <property type="entry name" value="TAT"/>
    <property type="match status" value="1"/>
</dbReference>
<dbReference type="InterPro" id="IPR046867">
    <property type="entry name" value="AldOxase/xan_DH_MoCoBD2"/>
</dbReference>
<dbReference type="RefSeq" id="WP_346757184.1">
    <property type="nucleotide sequence ID" value="NZ_JAUJEB010000001.1"/>
</dbReference>
<protein>
    <submittedName>
        <fullName evidence="2">Molybdopterin-dependent oxidoreductase</fullName>
    </submittedName>
</protein>